<feature type="compositionally biased region" description="Polar residues" evidence="1">
    <location>
        <begin position="161"/>
        <end position="187"/>
    </location>
</feature>
<reference evidence="2" key="1">
    <citation type="submission" date="2021-02" db="EMBL/GenBank/DDBJ databases">
        <authorList>
            <person name="Dougan E. K."/>
            <person name="Rhodes N."/>
            <person name="Thang M."/>
            <person name="Chan C."/>
        </authorList>
    </citation>
    <scope>NUCLEOTIDE SEQUENCE</scope>
</reference>
<name>A0A812LN79_9DINO</name>
<proteinExistence type="predicted"/>
<protein>
    <submittedName>
        <fullName evidence="2">Uncharacterized protein</fullName>
    </submittedName>
</protein>
<dbReference type="AlphaFoldDB" id="A0A812LN79"/>
<evidence type="ECO:0000313" key="3">
    <source>
        <dbReference type="Proteomes" id="UP000601435"/>
    </source>
</evidence>
<gene>
    <name evidence="2" type="ORF">SNEC2469_LOCUS5068</name>
</gene>
<dbReference type="Proteomes" id="UP000601435">
    <property type="component" value="Unassembled WGS sequence"/>
</dbReference>
<sequence length="287" mass="30516">TSLDLDSNTLVDDFSHVVVYTVSELVEQTTPAFAEIVDKGLTAREAVFQDLDLDATDIGGPLAWNLTGNTSDLTQITHYAIYFGWVEVIYGTASSTTTNITNMSEEESVAPITSTTVTTVTVSTITSTSTSTVPATTVNGADDSDAPDISDGANQSDDDTGSVNESNDSDGNISNASETSDFYNASPETPAEQQDGMWRLQDEDNESYNESNDSNWTNFSLQVGTTSTLPTTMTLTTSLVYVRGRFIEEISAFTGDPPAILTTYFLSAEALLSMAITIGCSGSGLVL</sequence>
<dbReference type="EMBL" id="CAJNJA010009683">
    <property type="protein sequence ID" value="CAE7249407.1"/>
    <property type="molecule type" value="Genomic_DNA"/>
</dbReference>
<keyword evidence="3" id="KW-1185">Reference proteome</keyword>
<organism evidence="2 3">
    <name type="scientific">Symbiodinium necroappetens</name>
    <dbReference type="NCBI Taxonomy" id="1628268"/>
    <lineage>
        <taxon>Eukaryota</taxon>
        <taxon>Sar</taxon>
        <taxon>Alveolata</taxon>
        <taxon>Dinophyceae</taxon>
        <taxon>Suessiales</taxon>
        <taxon>Symbiodiniaceae</taxon>
        <taxon>Symbiodinium</taxon>
    </lineage>
</organism>
<dbReference type="OrthoDB" id="438106at2759"/>
<evidence type="ECO:0000313" key="2">
    <source>
        <dbReference type="EMBL" id="CAE7249407.1"/>
    </source>
</evidence>
<feature type="compositionally biased region" description="Low complexity" evidence="1">
    <location>
        <begin position="124"/>
        <end position="138"/>
    </location>
</feature>
<evidence type="ECO:0000256" key="1">
    <source>
        <dbReference type="SAM" id="MobiDB-lite"/>
    </source>
</evidence>
<accession>A0A812LN79</accession>
<feature type="non-terminal residue" evidence="2">
    <location>
        <position position="1"/>
    </location>
</feature>
<comment type="caution">
    <text evidence="2">The sequence shown here is derived from an EMBL/GenBank/DDBJ whole genome shotgun (WGS) entry which is preliminary data.</text>
</comment>
<feature type="region of interest" description="Disordered" evidence="1">
    <location>
        <begin position="124"/>
        <end position="194"/>
    </location>
</feature>